<dbReference type="SUPFAM" id="SSF55804">
    <property type="entry name" value="Phoshotransferase/anion transport protein"/>
    <property type="match status" value="1"/>
</dbReference>
<evidence type="ECO:0000256" key="5">
    <source>
        <dbReference type="ARBA" id="ARBA00022679"/>
    </source>
</evidence>
<keyword evidence="14" id="KW-0762">Sugar transport</keyword>
<evidence type="ECO:0000256" key="1">
    <source>
        <dbReference type="ARBA" id="ARBA00004496"/>
    </source>
</evidence>
<dbReference type="Proteomes" id="UP000233249">
    <property type="component" value="Unassembled WGS sequence"/>
</dbReference>
<dbReference type="EMBL" id="PJAF01000032">
    <property type="protein sequence ID" value="PKF67981.1"/>
    <property type="molecule type" value="Genomic_DNA"/>
</dbReference>
<dbReference type="InterPro" id="IPR016152">
    <property type="entry name" value="PTrfase/Anion_transptr"/>
</dbReference>
<keyword evidence="3" id="KW-0963">Cytoplasm</keyword>
<evidence type="ECO:0000256" key="6">
    <source>
        <dbReference type="ARBA" id="ARBA00022683"/>
    </source>
</evidence>
<accession>A0A2N0X5M4</accession>
<keyword evidence="4" id="KW-0597">Phosphoprotein</keyword>
<keyword evidence="7" id="KW-0418">Kinase</keyword>
<evidence type="ECO:0000259" key="12">
    <source>
        <dbReference type="PROSITE" id="PS51094"/>
    </source>
</evidence>
<evidence type="ECO:0000313" key="15">
    <source>
        <dbReference type="Proteomes" id="UP000233249"/>
    </source>
</evidence>
<keyword evidence="6" id="KW-0598">Phosphotransferase system</keyword>
<evidence type="ECO:0000256" key="11">
    <source>
        <dbReference type="SAM" id="MobiDB-lite"/>
    </source>
</evidence>
<dbReference type="RefSeq" id="WP_101174202.1">
    <property type="nucleotide sequence ID" value="NZ_JAKRKB010000002.1"/>
</dbReference>
<dbReference type="Gene3D" id="3.40.930.10">
    <property type="entry name" value="Mannitol-specific EII, Chain A"/>
    <property type="match status" value="1"/>
</dbReference>
<protein>
    <recommendedName>
        <fullName evidence="9">Ascorbate-specific PTS system EIIA component</fullName>
    </recommendedName>
    <alternativeName>
        <fullName evidence="10">Ascorbate-specific phosphotransferase enzyme IIA component</fullName>
    </alternativeName>
</protein>
<dbReference type="PANTHER" id="PTHR36203">
    <property type="entry name" value="ASCORBATE-SPECIFIC PTS SYSTEM EIIA COMPONENT"/>
    <property type="match status" value="1"/>
</dbReference>
<keyword evidence="5" id="KW-0808">Transferase</keyword>
<reference evidence="14 15" key="1">
    <citation type="submission" date="2017-12" db="EMBL/GenBank/DDBJ databases">
        <title>Corynebacterium mastitidis 16-1433 Genome.</title>
        <authorList>
            <person name="Gulvik C.A."/>
        </authorList>
    </citation>
    <scope>NUCLEOTIDE SEQUENCE [LARGE SCALE GENOMIC DNA]</scope>
    <source>
        <strain evidence="14 15">16-1433</strain>
    </source>
</reference>
<evidence type="ECO:0000256" key="8">
    <source>
        <dbReference type="ARBA" id="ARBA00037387"/>
    </source>
</evidence>
<proteinExistence type="predicted"/>
<dbReference type="CDD" id="cd05563">
    <property type="entry name" value="PTS_IIB_ascorbate"/>
    <property type="match status" value="1"/>
</dbReference>
<feature type="domain" description="PTS EIIB type-2" evidence="13">
    <location>
        <begin position="180"/>
        <end position="271"/>
    </location>
</feature>
<evidence type="ECO:0000256" key="7">
    <source>
        <dbReference type="ARBA" id="ARBA00022777"/>
    </source>
</evidence>
<keyword evidence="2" id="KW-0813">Transport</keyword>
<dbReference type="STRING" id="1121365.GCA_000375365_01755"/>
<dbReference type="GO" id="GO:0005737">
    <property type="term" value="C:cytoplasm"/>
    <property type="evidence" value="ECO:0007669"/>
    <property type="project" value="UniProtKB-SubCell"/>
</dbReference>
<dbReference type="GO" id="GO:0008982">
    <property type="term" value="F:protein-N(PI)-phosphohistidine-sugar phosphotransferase activity"/>
    <property type="evidence" value="ECO:0007669"/>
    <property type="project" value="InterPro"/>
</dbReference>
<evidence type="ECO:0000256" key="4">
    <source>
        <dbReference type="ARBA" id="ARBA00022553"/>
    </source>
</evidence>
<evidence type="ECO:0000259" key="13">
    <source>
        <dbReference type="PROSITE" id="PS51099"/>
    </source>
</evidence>
<evidence type="ECO:0000256" key="2">
    <source>
        <dbReference type="ARBA" id="ARBA00022448"/>
    </source>
</evidence>
<dbReference type="OrthoDB" id="1634238at2"/>
<comment type="function">
    <text evidence="8">The phosphoenolpyruvate-dependent sugar phosphotransferase system (sugar PTS), a major carbohydrate active transport system, catalyzes the phosphorylation of incoming sugar substrates concomitantly with their translocation across the cell membrane. The enzyme II UlaABC PTS system is involved in ascorbate transport.</text>
</comment>
<dbReference type="InterPro" id="IPR051351">
    <property type="entry name" value="Ascorbate-PTS_EIIA_comp"/>
</dbReference>
<gene>
    <name evidence="14" type="ORF">CXB45_09445</name>
</gene>
<dbReference type="InterPro" id="IPR036095">
    <property type="entry name" value="PTS_EIIB-like_sf"/>
</dbReference>
<feature type="region of interest" description="Disordered" evidence="11">
    <location>
        <begin position="149"/>
        <end position="173"/>
    </location>
</feature>
<organism evidence="14 15">
    <name type="scientific">Corynebacterium mastitidis</name>
    <dbReference type="NCBI Taxonomy" id="161890"/>
    <lineage>
        <taxon>Bacteria</taxon>
        <taxon>Bacillati</taxon>
        <taxon>Actinomycetota</taxon>
        <taxon>Actinomycetes</taxon>
        <taxon>Mycobacteriales</taxon>
        <taxon>Corynebacteriaceae</taxon>
        <taxon>Corynebacterium</taxon>
    </lineage>
</organism>
<dbReference type="InterPro" id="IPR003501">
    <property type="entry name" value="PTS_EIIB_2/3"/>
</dbReference>
<sequence>MSMLNDLLPRGAVNLRGEARDWRSAIELAGGLLEESGAITPDYTSAMVRSVEEHGPYIVVAPGFALAHARPSEAVKETAISWVRLDNPVPFGSKAHDPVRLVVALAARDSSAHLQAMKELASLLGNARVRTQLEALGTEEELRRILRDGAARPRRSEAASAPAPAAAARNTREDSVPSKGKIYTVCGNGLGTSLFLKQTLEQVLDAWGWGPFLTVEATDTISAKGRAQEADFLLTSGAIAATLGDVGVPVRVIEDFTSTVEIDAALRDLYDV</sequence>
<evidence type="ECO:0000256" key="10">
    <source>
        <dbReference type="ARBA" id="ARBA00042072"/>
    </source>
</evidence>
<comment type="subcellular location">
    <subcellularLocation>
        <location evidence="1">Cytoplasm</location>
    </subcellularLocation>
</comment>
<feature type="compositionally biased region" description="Low complexity" evidence="11">
    <location>
        <begin position="158"/>
        <end position="169"/>
    </location>
</feature>
<evidence type="ECO:0000313" key="14">
    <source>
        <dbReference type="EMBL" id="PKF67981.1"/>
    </source>
</evidence>
<evidence type="ECO:0000256" key="3">
    <source>
        <dbReference type="ARBA" id="ARBA00022490"/>
    </source>
</evidence>
<comment type="caution">
    <text evidence="14">The sequence shown here is derived from an EMBL/GenBank/DDBJ whole genome shotgun (WGS) entry which is preliminary data.</text>
</comment>
<evidence type="ECO:0000256" key="9">
    <source>
        <dbReference type="ARBA" id="ARBA00041175"/>
    </source>
</evidence>
<dbReference type="AlphaFoldDB" id="A0A2N0X5M4"/>
<dbReference type="PROSITE" id="PS51099">
    <property type="entry name" value="PTS_EIIB_TYPE_2"/>
    <property type="match status" value="1"/>
</dbReference>
<dbReference type="GO" id="GO:0009401">
    <property type="term" value="P:phosphoenolpyruvate-dependent sugar phosphotransferase system"/>
    <property type="evidence" value="ECO:0007669"/>
    <property type="project" value="UniProtKB-KW"/>
</dbReference>
<name>A0A2N0X5M4_9CORY</name>
<dbReference type="SUPFAM" id="SSF52794">
    <property type="entry name" value="PTS system IIB component-like"/>
    <property type="match status" value="1"/>
</dbReference>
<dbReference type="Pfam" id="PF00359">
    <property type="entry name" value="PTS_EIIA_2"/>
    <property type="match status" value="1"/>
</dbReference>
<dbReference type="PROSITE" id="PS51094">
    <property type="entry name" value="PTS_EIIA_TYPE_2"/>
    <property type="match status" value="1"/>
</dbReference>
<dbReference type="CDD" id="cd00211">
    <property type="entry name" value="PTS_IIA_fru"/>
    <property type="match status" value="1"/>
</dbReference>
<dbReference type="Gene3D" id="3.40.50.2300">
    <property type="match status" value="1"/>
</dbReference>
<dbReference type="PANTHER" id="PTHR36203:SF1">
    <property type="entry name" value="ASCORBATE-SPECIFIC PTS SYSTEM EIIA COMPONENT"/>
    <property type="match status" value="1"/>
</dbReference>
<dbReference type="InterPro" id="IPR002178">
    <property type="entry name" value="PTS_EIIA_type-2_dom"/>
</dbReference>
<feature type="domain" description="PTS EIIA type-2" evidence="12">
    <location>
        <begin position="6"/>
        <end position="149"/>
    </location>
</feature>
<dbReference type="Pfam" id="PF02302">
    <property type="entry name" value="PTS_IIB"/>
    <property type="match status" value="1"/>
</dbReference>
<dbReference type="GO" id="GO:0016301">
    <property type="term" value="F:kinase activity"/>
    <property type="evidence" value="ECO:0007669"/>
    <property type="project" value="UniProtKB-KW"/>
</dbReference>
<dbReference type="InterPro" id="IPR013011">
    <property type="entry name" value="PTS_EIIB_2"/>
</dbReference>